<dbReference type="Pfam" id="PF25876">
    <property type="entry name" value="HH_MFP_RND"/>
    <property type="match status" value="1"/>
</dbReference>
<sequence length="446" mass="46637">MTNNLKKPVRTHWLRWLLLIILCAIIGGVVWRVWFSGGPAGGFAGPGGPGGPGGHARGGRGGEMHNQQGKRGGGRWGAMAGGAGAATIVHAGVASQADVPVYLSAPGTVIPNASVTVTSRVDGQLEKVYFTEGQMVKAGQLLAQIDDRTYQATLAQYQGALAQNQALLTSARLTLARYRKLFAEDSLSRQDLETQEATAGQYAGAVKEDQAQIDSAKVSIDYARITAPVSGRVGLRLVDPGNMVQSSSTTGIVTITQMQPAAVTFSVPQSNIPTLIKALHHGEALPATAFDQNNTTVLAQGEVRFISNSIDTSTGSIEMKATFANKDESLYANQFVNLRLQTNVLKNATVVPVQAVQLSSDGSFVFVINADNTVTRKSITAGPAFGTDKQVVLSGVNPGDRLVTDGIDRLTTGAKVSVATDSTVTTTTTDSAASAADTKDSTQASH</sequence>
<evidence type="ECO:0000313" key="15">
    <source>
        <dbReference type="Proteomes" id="UP000195729"/>
    </source>
</evidence>
<dbReference type="Gene3D" id="1.10.287.470">
    <property type="entry name" value="Helix hairpin bin"/>
    <property type="match status" value="1"/>
</dbReference>
<dbReference type="GO" id="GO:0015562">
    <property type="term" value="F:efflux transmembrane transporter activity"/>
    <property type="evidence" value="ECO:0007669"/>
    <property type="project" value="TreeGrafter"/>
</dbReference>
<evidence type="ECO:0000256" key="7">
    <source>
        <dbReference type="SAM" id="MobiDB-lite"/>
    </source>
</evidence>
<dbReference type="GO" id="GO:1990281">
    <property type="term" value="C:efflux pump complex"/>
    <property type="evidence" value="ECO:0007669"/>
    <property type="project" value="TreeGrafter"/>
</dbReference>
<dbReference type="EMBL" id="CP015579">
    <property type="protein sequence ID" value="ARU93109.1"/>
    <property type="molecule type" value="Genomic_DNA"/>
</dbReference>
<evidence type="ECO:0000259" key="9">
    <source>
        <dbReference type="Pfam" id="PF25876"/>
    </source>
</evidence>
<evidence type="ECO:0000256" key="6">
    <source>
        <dbReference type="ARBA" id="ARBA00023136"/>
    </source>
</evidence>
<feature type="compositionally biased region" description="Low complexity" evidence="7">
    <location>
        <begin position="422"/>
        <end position="436"/>
    </location>
</feature>
<feature type="domain" description="Multidrug resistance protein MdtA-like C-terminal permuted SH3" evidence="12">
    <location>
        <begin position="347"/>
        <end position="409"/>
    </location>
</feature>
<reference evidence="15 16" key="1">
    <citation type="submission" date="2016-05" db="EMBL/GenBank/DDBJ databases">
        <title>Complete genome sequence of two 2,5-diketo-D-glunonic acid producing strain Tatumella citrea.</title>
        <authorList>
            <person name="Duan C."/>
            <person name="Yang J."/>
            <person name="Yang S."/>
        </authorList>
    </citation>
    <scope>NUCLEOTIDE SEQUENCE [LARGE SCALE GENOMIC DNA]</scope>
    <source>
        <strain evidence="14 15">ATCC 39140</strain>
        <strain evidence="13 16">DSM 13699</strain>
    </source>
</reference>
<evidence type="ECO:0000256" key="8">
    <source>
        <dbReference type="SAM" id="Phobius"/>
    </source>
</evidence>
<dbReference type="Proteomes" id="UP000195814">
    <property type="component" value="Chromosome"/>
</dbReference>
<evidence type="ECO:0000256" key="5">
    <source>
        <dbReference type="ARBA" id="ARBA00022519"/>
    </source>
</evidence>
<keyword evidence="3" id="KW-0813">Transport</keyword>
<comment type="similarity">
    <text evidence="2">Belongs to the membrane fusion protein (MFP) (TC 8.A.1) family.</text>
</comment>
<keyword evidence="8" id="KW-1133">Transmembrane helix</keyword>
<dbReference type="Proteomes" id="UP000195729">
    <property type="component" value="Chromosome"/>
</dbReference>
<evidence type="ECO:0000259" key="10">
    <source>
        <dbReference type="Pfam" id="PF25917"/>
    </source>
</evidence>
<evidence type="ECO:0000259" key="11">
    <source>
        <dbReference type="Pfam" id="PF25944"/>
    </source>
</evidence>
<keyword evidence="5" id="KW-0997">Cell inner membrane</keyword>
<dbReference type="RefSeq" id="WP_087487494.1">
    <property type="nucleotide sequence ID" value="NZ_CP015579.1"/>
</dbReference>
<dbReference type="PANTHER" id="PTHR30469:SF12">
    <property type="entry name" value="MULTIDRUG RESISTANCE PROTEIN MDTA"/>
    <property type="match status" value="1"/>
</dbReference>
<dbReference type="KEGG" id="tci:A7K98_04420"/>
<gene>
    <name evidence="13" type="ORF">A7K98_04420</name>
    <name evidence="14" type="ORF">A7K99_04420</name>
</gene>
<dbReference type="InterPro" id="IPR058626">
    <property type="entry name" value="MdtA-like_b-barrel"/>
</dbReference>
<dbReference type="InterPro" id="IPR006143">
    <property type="entry name" value="RND_pump_MFP"/>
</dbReference>
<dbReference type="Pfam" id="PF25944">
    <property type="entry name" value="Beta-barrel_RND"/>
    <property type="match status" value="1"/>
</dbReference>
<dbReference type="AlphaFoldDB" id="A0A1Y0LH16"/>
<proteinExistence type="inferred from homology"/>
<name>A0A1Y0LH16_TATCI</name>
<keyword evidence="8" id="KW-0812">Transmembrane</keyword>
<dbReference type="InterPro" id="IPR058627">
    <property type="entry name" value="MdtA-like_C"/>
</dbReference>
<dbReference type="SUPFAM" id="SSF111369">
    <property type="entry name" value="HlyD-like secretion proteins"/>
    <property type="match status" value="1"/>
</dbReference>
<evidence type="ECO:0000313" key="16">
    <source>
        <dbReference type="Proteomes" id="UP000195814"/>
    </source>
</evidence>
<feature type="domain" description="Multidrug resistance protein MdtA-like beta-barrel" evidence="11">
    <location>
        <begin position="261"/>
        <end position="342"/>
    </location>
</feature>
<keyword evidence="6 8" id="KW-0472">Membrane</keyword>
<evidence type="ECO:0000256" key="3">
    <source>
        <dbReference type="ARBA" id="ARBA00022448"/>
    </source>
</evidence>
<dbReference type="InterPro" id="IPR058624">
    <property type="entry name" value="MdtA-like_HH"/>
</dbReference>
<accession>A0A1Y0LH16</accession>
<keyword evidence="4" id="KW-1003">Cell membrane</keyword>
<dbReference type="Gene3D" id="2.40.30.170">
    <property type="match status" value="1"/>
</dbReference>
<feature type="region of interest" description="Disordered" evidence="7">
    <location>
        <begin position="45"/>
        <end position="76"/>
    </location>
</feature>
<dbReference type="Pfam" id="PF25917">
    <property type="entry name" value="BSH_RND"/>
    <property type="match status" value="1"/>
</dbReference>
<dbReference type="EMBL" id="CP015581">
    <property type="protein sequence ID" value="ARU97147.1"/>
    <property type="molecule type" value="Genomic_DNA"/>
</dbReference>
<feature type="transmembrane region" description="Helical" evidence="8">
    <location>
        <begin position="12"/>
        <end position="34"/>
    </location>
</feature>
<dbReference type="Pfam" id="PF25967">
    <property type="entry name" value="RND-MFP_C"/>
    <property type="match status" value="1"/>
</dbReference>
<protein>
    <submittedName>
        <fullName evidence="13">Multidrug transporter subunit MdtA</fullName>
    </submittedName>
</protein>
<evidence type="ECO:0000256" key="4">
    <source>
        <dbReference type="ARBA" id="ARBA00022475"/>
    </source>
</evidence>
<dbReference type="Gene3D" id="2.40.50.100">
    <property type="match status" value="1"/>
</dbReference>
<evidence type="ECO:0000259" key="12">
    <source>
        <dbReference type="Pfam" id="PF25967"/>
    </source>
</evidence>
<keyword evidence="15" id="KW-1185">Reference proteome</keyword>
<organism evidence="13 16">
    <name type="scientific">Tatumella citrea</name>
    <name type="common">Pantoea citrea</name>
    <dbReference type="NCBI Taxonomy" id="53336"/>
    <lineage>
        <taxon>Bacteria</taxon>
        <taxon>Pseudomonadati</taxon>
        <taxon>Pseudomonadota</taxon>
        <taxon>Gammaproteobacteria</taxon>
        <taxon>Enterobacterales</taxon>
        <taxon>Erwiniaceae</taxon>
        <taxon>Tatumella</taxon>
    </lineage>
</organism>
<dbReference type="Gene3D" id="2.40.420.20">
    <property type="match status" value="1"/>
</dbReference>
<feature type="domain" description="Multidrug resistance protein MdtA-like alpha-helical hairpin" evidence="9">
    <location>
        <begin position="153"/>
        <end position="223"/>
    </location>
</feature>
<evidence type="ECO:0000256" key="2">
    <source>
        <dbReference type="ARBA" id="ARBA00009477"/>
    </source>
</evidence>
<dbReference type="InterPro" id="IPR058625">
    <property type="entry name" value="MdtA-like_BSH"/>
</dbReference>
<feature type="compositionally biased region" description="Gly residues" evidence="7">
    <location>
        <begin position="45"/>
        <end position="61"/>
    </location>
</feature>
<feature type="region of interest" description="Disordered" evidence="7">
    <location>
        <begin position="422"/>
        <end position="446"/>
    </location>
</feature>
<evidence type="ECO:0000313" key="13">
    <source>
        <dbReference type="EMBL" id="ARU93109.1"/>
    </source>
</evidence>
<comment type="subcellular location">
    <subcellularLocation>
        <location evidence="1">Cell membrane</location>
    </subcellularLocation>
</comment>
<dbReference type="OrthoDB" id="9783047at2"/>
<dbReference type="PANTHER" id="PTHR30469">
    <property type="entry name" value="MULTIDRUG RESISTANCE PROTEIN MDTA"/>
    <property type="match status" value="1"/>
</dbReference>
<dbReference type="NCBIfam" id="TIGR01730">
    <property type="entry name" value="RND_mfp"/>
    <property type="match status" value="1"/>
</dbReference>
<feature type="domain" description="Multidrug resistance protein MdtA-like barrel-sandwich hybrid" evidence="10">
    <location>
        <begin position="114"/>
        <end position="256"/>
    </location>
</feature>
<evidence type="ECO:0000313" key="14">
    <source>
        <dbReference type="EMBL" id="ARU97147.1"/>
    </source>
</evidence>
<evidence type="ECO:0000256" key="1">
    <source>
        <dbReference type="ARBA" id="ARBA00004236"/>
    </source>
</evidence>